<dbReference type="EMBL" id="KI282004">
    <property type="protein sequence ID" value="ESA15439.1"/>
    <property type="molecule type" value="Genomic_DNA"/>
</dbReference>
<evidence type="ECO:0000313" key="1">
    <source>
        <dbReference type="EMBL" id="ESA15439.1"/>
    </source>
</evidence>
<reference evidence="1" key="1">
    <citation type="submission" date="2013-07" db="EMBL/GenBank/DDBJ databases">
        <title>The genome of an arbuscular mycorrhizal fungus provides insights into the evolution of the oldest plant symbiosis.</title>
        <authorList>
            <consortium name="DOE Joint Genome Institute"/>
            <person name="Tisserant E."/>
            <person name="Malbreil M."/>
            <person name="Kuo A."/>
            <person name="Kohler A."/>
            <person name="Symeonidi A."/>
            <person name="Balestrini R."/>
            <person name="Charron P."/>
            <person name="Duensing N."/>
            <person name="Frei-dit-Frey N."/>
            <person name="Gianinazzi-Pearson V."/>
            <person name="Gilbert B."/>
            <person name="Handa Y."/>
            <person name="Hijri M."/>
            <person name="Kaul R."/>
            <person name="Kawaguchi M."/>
            <person name="Krajinski F."/>
            <person name="Lammers P."/>
            <person name="Lapierre D."/>
            <person name="Masclaux F.G."/>
            <person name="Murat C."/>
            <person name="Morin E."/>
            <person name="Ndikumana S."/>
            <person name="Pagni M."/>
            <person name="Petitpierre D."/>
            <person name="Requena N."/>
            <person name="Rosikiewicz P."/>
            <person name="Riley R."/>
            <person name="Saito K."/>
            <person name="San Clemente H."/>
            <person name="Shapiro H."/>
            <person name="van Tuinen D."/>
            <person name="Becard G."/>
            <person name="Bonfante P."/>
            <person name="Paszkowski U."/>
            <person name="Shachar-Hill Y."/>
            <person name="Young J.P."/>
            <person name="Sanders I.R."/>
            <person name="Henrissat B."/>
            <person name="Rensing S.A."/>
            <person name="Grigoriev I.V."/>
            <person name="Corradi N."/>
            <person name="Roux C."/>
            <person name="Martin F."/>
        </authorList>
    </citation>
    <scope>NUCLEOTIDE SEQUENCE</scope>
    <source>
        <strain evidence="1">DAOM 197198</strain>
    </source>
</reference>
<name>U9U4W0_RHIID</name>
<dbReference type="HOGENOM" id="CLU_1741518_0_0_1"/>
<gene>
    <name evidence="1" type="ORF">GLOINDRAFT_23899</name>
</gene>
<sequence length="150" mass="17551">MRVDLAEHTLSEEVENALASIESLKIYQKEQDKINFQSLEDPRINTLKQIRNWFIYGDKQKTESKEWILSQCQFNLILSIDSFLEILTFFLNKYPNSMIQPKRISQDMLEGLFGTIRELGGDTGKTLTNRVPTRLVIFFDRSPDLFNNID</sequence>
<dbReference type="VEuPathDB" id="FungiDB:RhiirFUN_015244"/>
<protein>
    <submittedName>
        <fullName evidence="1">Uncharacterized protein</fullName>
    </submittedName>
</protein>
<accession>U9U4W0</accession>
<organism evidence="1">
    <name type="scientific">Rhizophagus irregularis (strain DAOM 181602 / DAOM 197198 / MUCL 43194)</name>
    <name type="common">Arbuscular mycorrhizal fungus</name>
    <name type="synonym">Glomus intraradices</name>
    <dbReference type="NCBI Taxonomy" id="747089"/>
    <lineage>
        <taxon>Eukaryota</taxon>
        <taxon>Fungi</taxon>
        <taxon>Fungi incertae sedis</taxon>
        <taxon>Mucoromycota</taxon>
        <taxon>Glomeromycotina</taxon>
        <taxon>Glomeromycetes</taxon>
        <taxon>Glomerales</taxon>
        <taxon>Glomeraceae</taxon>
        <taxon>Rhizophagus</taxon>
    </lineage>
</organism>
<proteinExistence type="predicted"/>
<dbReference type="AlphaFoldDB" id="U9U4W0"/>